<sequence length="192" mass="21056">MAESGKVPGMGTRTRRLRLFLADVDRERAWEEVRSRVPGTKLLDNRLISLPLPAEAIVDSPSQIAGPMLVLWSPEVDPGYATRTSPKDPDEPEGGTIAWVKRGPRHDDGVVEPDQVSTVWDPELESMTRFFNEVAKALRAVTPGRVTYFDGTPVPSVRVGADAAQRSLAGEIALGEGVARYRVAEKKSRPKK</sequence>
<organism evidence="2 3">
    <name type="scientific">Cutibacterium equinum</name>
    <dbReference type="NCBI Taxonomy" id="3016342"/>
    <lineage>
        <taxon>Bacteria</taxon>
        <taxon>Bacillati</taxon>
        <taxon>Actinomycetota</taxon>
        <taxon>Actinomycetes</taxon>
        <taxon>Propionibacteriales</taxon>
        <taxon>Propionibacteriaceae</taxon>
        <taxon>Cutibacterium</taxon>
    </lineage>
</organism>
<proteinExistence type="predicted"/>
<keyword evidence="3" id="KW-1185">Reference proteome</keyword>
<keyword evidence="2" id="KW-0436">Ligase</keyword>
<dbReference type="Proteomes" id="UP001212097">
    <property type="component" value="Chromosome"/>
</dbReference>
<dbReference type="RefSeq" id="WP_271417950.1">
    <property type="nucleotide sequence ID" value="NZ_CP115668.1"/>
</dbReference>
<feature type="region of interest" description="Disordered" evidence="1">
    <location>
        <begin position="80"/>
        <end position="110"/>
    </location>
</feature>
<protein>
    <submittedName>
        <fullName evidence="2">DNA ligase</fullName>
    </submittedName>
</protein>
<evidence type="ECO:0000313" key="3">
    <source>
        <dbReference type="Proteomes" id="UP001212097"/>
    </source>
</evidence>
<name>A0ABY7QXH9_9ACTN</name>
<evidence type="ECO:0000313" key="2">
    <source>
        <dbReference type="EMBL" id="WCC79763.1"/>
    </source>
</evidence>
<dbReference type="GO" id="GO:0016874">
    <property type="term" value="F:ligase activity"/>
    <property type="evidence" value="ECO:0007669"/>
    <property type="project" value="UniProtKB-KW"/>
</dbReference>
<gene>
    <name evidence="2" type="ORF">O6R08_09880</name>
</gene>
<reference evidence="2 3" key="2">
    <citation type="submission" date="2023-06" db="EMBL/GenBank/DDBJ databases">
        <title>The Gram-positive Non-spore-bearing Anaerobic Bacilli of Human Feces.</title>
        <authorList>
            <person name="Eggerth A.H."/>
        </authorList>
    </citation>
    <scope>NUCLEOTIDE SEQUENCE [LARGE SCALE GENOMIC DNA]</scope>
    <source>
        <strain evidence="2 3">CBA3108</strain>
    </source>
</reference>
<reference evidence="2 3" key="1">
    <citation type="submission" date="2023-01" db="EMBL/GenBank/DDBJ databases">
        <authorList>
            <person name="Lee S.H."/>
            <person name="Jung H.S."/>
            <person name="Yun J.U."/>
        </authorList>
    </citation>
    <scope>NUCLEOTIDE SEQUENCE [LARGE SCALE GENOMIC DNA]</scope>
    <source>
        <strain evidence="2 3">CBA3108</strain>
    </source>
</reference>
<accession>A0ABY7QXH9</accession>
<evidence type="ECO:0000256" key="1">
    <source>
        <dbReference type="SAM" id="MobiDB-lite"/>
    </source>
</evidence>
<dbReference type="EMBL" id="CP115668">
    <property type="protein sequence ID" value="WCC79763.1"/>
    <property type="molecule type" value="Genomic_DNA"/>
</dbReference>